<dbReference type="EMBL" id="JACHWR010000003">
    <property type="protein sequence ID" value="MBB3044262.1"/>
    <property type="molecule type" value="Genomic_DNA"/>
</dbReference>
<reference evidence="2 3" key="1">
    <citation type="submission" date="2020-08" db="EMBL/GenBank/DDBJ databases">
        <title>Sequencing the genomes of 1000 actinobacteria strains.</title>
        <authorList>
            <person name="Klenk H.-P."/>
        </authorList>
    </citation>
    <scope>NUCLEOTIDE SEQUENCE [LARGE SCALE GENOMIC DNA]</scope>
    <source>
        <strain evidence="2 3">DSM 105498</strain>
    </source>
</reference>
<dbReference type="InterPro" id="IPR032710">
    <property type="entry name" value="NTF2-like_dom_sf"/>
</dbReference>
<protein>
    <recommendedName>
        <fullName evidence="4">SnoaL-like domain-containing protein</fullName>
    </recommendedName>
</protein>
<dbReference type="Proteomes" id="UP000589626">
    <property type="component" value="Unassembled WGS sequence"/>
</dbReference>
<gene>
    <name evidence="2" type="ORF">FHU40_004099</name>
</gene>
<dbReference type="SUPFAM" id="SSF54427">
    <property type="entry name" value="NTF2-like"/>
    <property type="match status" value="1"/>
</dbReference>
<evidence type="ECO:0000313" key="2">
    <source>
        <dbReference type="EMBL" id="MBB3044262.1"/>
    </source>
</evidence>
<evidence type="ECO:0008006" key="4">
    <source>
        <dbReference type="Google" id="ProtNLM"/>
    </source>
</evidence>
<keyword evidence="3" id="KW-1185">Reference proteome</keyword>
<sequence length="156" mass="16874">MTLLLSLVLPVLVAAPAAPPAIEAAAVLHAWDARRATAWADGDVTALRSLYVPGSATGRADVAMLRAWVARGLRVEGSSMQLLRVEVRRADGSRLTLVVTDRLVGAVAVGPGVRRPLPRDRASTRRIVLVRRAGEWRVVQASPVRTTSWTVRSRKE</sequence>
<accession>A0A7W4VZP5</accession>
<keyword evidence="1" id="KW-0732">Signal</keyword>
<evidence type="ECO:0000313" key="3">
    <source>
        <dbReference type="Proteomes" id="UP000589626"/>
    </source>
</evidence>
<dbReference type="AlphaFoldDB" id="A0A7W4VZP5"/>
<comment type="caution">
    <text evidence="2">The sequence shown here is derived from an EMBL/GenBank/DDBJ whole genome shotgun (WGS) entry which is preliminary data.</text>
</comment>
<feature type="chain" id="PRO_5038866547" description="SnoaL-like domain-containing protein" evidence="1">
    <location>
        <begin position="18"/>
        <end position="156"/>
    </location>
</feature>
<feature type="signal peptide" evidence="1">
    <location>
        <begin position="1"/>
        <end position="17"/>
    </location>
</feature>
<proteinExistence type="predicted"/>
<name>A0A7W4VZP5_9ACTN</name>
<evidence type="ECO:0000256" key="1">
    <source>
        <dbReference type="SAM" id="SignalP"/>
    </source>
</evidence>
<dbReference type="RefSeq" id="WP_183594146.1">
    <property type="nucleotide sequence ID" value="NZ_JACHWR010000003.1"/>
</dbReference>
<organism evidence="2 3">
    <name type="scientific">Nocardioides soli</name>
    <dbReference type="NCBI Taxonomy" id="1036020"/>
    <lineage>
        <taxon>Bacteria</taxon>
        <taxon>Bacillati</taxon>
        <taxon>Actinomycetota</taxon>
        <taxon>Actinomycetes</taxon>
        <taxon>Propionibacteriales</taxon>
        <taxon>Nocardioidaceae</taxon>
        <taxon>Nocardioides</taxon>
    </lineage>
</organism>